<dbReference type="PANTHER" id="PTHR14859:SF15">
    <property type="entry name" value="ENDONUCLEASE_EXONUCLEASE_PHOSPHATASE DOMAIN-CONTAINING PROTEIN"/>
    <property type="match status" value="1"/>
</dbReference>
<comment type="caution">
    <text evidence="2">The sequence shown here is derived from an EMBL/GenBank/DDBJ whole genome shotgun (WGS) entry which is preliminary data.</text>
</comment>
<dbReference type="InterPro" id="IPR036691">
    <property type="entry name" value="Endo/exonu/phosph_ase_sf"/>
</dbReference>
<protein>
    <recommendedName>
        <fullName evidence="1">Endonuclease/exonuclease/phosphatase domain-containing protein</fullName>
    </recommendedName>
</protein>
<dbReference type="AlphaFoldDB" id="A0A2D0N3X0"/>
<dbReference type="EMBL" id="PDUD01000033">
    <property type="protein sequence ID" value="PHN03242.1"/>
    <property type="molecule type" value="Genomic_DNA"/>
</dbReference>
<dbReference type="OrthoDB" id="5447300at2"/>
<sequence>MDHMLFFSRSTFFLVSLLSLFACKPQPEPDLRILTFNIHHGETYDGKMDLEAMAEVIRSVNPHLVALQEVDVHTSRVNGVSQIEVLAEYCGMNSYFAKALDFGGGEYGNGVLSVYPILSATTRQLPSSADREQRVAADCRIALPGDTIRFLSTHLDHLSKNPDRPAQARALLEAYHNDPLPSILAGDLNDRPESEALEILQQFWTLSGAPDDFTTPVEKPDRKIDYILYAPKNGWRVISSQVLSEPVSDHLAVFTVLRKVSGPGV</sequence>
<dbReference type="Proteomes" id="UP000223913">
    <property type="component" value="Unassembled WGS sequence"/>
</dbReference>
<proteinExistence type="predicted"/>
<dbReference type="GO" id="GO:0016020">
    <property type="term" value="C:membrane"/>
    <property type="evidence" value="ECO:0007669"/>
    <property type="project" value="GOC"/>
</dbReference>
<dbReference type="PANTHER" id="PTHR14859">
    <property type="entry name" value="CALCOFLUOR WHITE HYPERSENSITIVE PROTEIN PRECURSOR"/>
    <property type="match status" value="1"/>
</dbReference>
<dbReference type="InterPro" id="IPR005135">
    <property type="entry name" value="Endo/exonuclease/phosphatase"/>
</dbReference>
<evidence type="ECO:0000259" key="1">
    <source>
        <dbReference type="Pfam" id="PF03372"/>
    </source>
</evidence>
<accession>A0A2D0N3X0</accession>
<evidence type="ECO:0000313" key="2">
    <source>
        <dbReference type="EMBL" id="PHN03242.1"/>
    </source>
</evidence>
<evidence type="ECO:0000313" key="3">
    <source>
        <dbReference type="Proteomes" id="UP000223913"/>
    </source>
</evidence>
<keyword evidence="3" id="KW-1185">Reference proteome</keyword>
<dbReference type="GO" id="GO:0006506">
    <property type="term" value="P:GPI anchor biosynthetic process"/>
    <property type="evidence" value="ECO:0007669"/>
    <property type="project" value="TreeGrafter"/>
</dbReference>
<reference evidence="2 3" key="1">
    <citation type="submission" date="2017-10" db="EMBL/GenBank/DDBJ databases">
        <title>The draft genome sequence of Lewinella nigricans NBRC 102662.</title>
        <authorList>
            <person name="Wang K."/>
        </authorList>
    </citation>
    <scope>NUCLEOTIDE SEQUENCE [LARGE SCALE GENOMIC DNA]</scope>
    <source>
        <strain evidence="2 3">NBRC 102662</strain>
    </source>
</reference>
<feature type="domain" description="Endonuclease/exonuclease/phosphatase" evidence="1">
    <location>
        <begin position="34"/>
        <end position="250"/>
    </location>
</feature>
<dbReference type="Gene3D" id="3.60.10.10">
    <property type="entry name" value="Endonuclease/exonuclease/phosphatase"/>
    <property type="match status" value="1"/>
</dbReference>
<dbReference type="RefSeq" id="WP_099153371.1">
    <property type="nucleotide sequence ID" value="NZ_PDUD01000033.1"/>
</dbReference>
<dbReference type="SUPFAM" id="SSF56219">
    <property type="entry name" value="DNase I-like"/>
    <property type="match status" value="1"/>
</dbReference>
<dbReference type="GO" id="GO:0003824">
    <property type="term" value="F:catalytic activity"/>
    <property type="evidence" value="ECO:0007669"/>
    <property type="project" value="InterPro"/>
</dbReference>
<gene>
    <name evidence="2" type="ORF">CRP01_28010</name>
</gene>
<dbReference type="InterPro" id="IPR051916">
    <property type="entry name" value="GPI-anchor_lipid_remodeler"/>
</dbReference>
<organism evidence="2 3">
    <name type="scientific">Flavilitoribacter nigricans (strain ATCC 23147 / DSM 23189 / NBRC 102662 / NCIMB 1420 / SS-2)</name>
    <name type="common">Lewinella nigricans</name>
    <dbReference type="NCBI Taxonomy" id="1122177"/>
    <lineage>
        <taxon>Bacteria</taxon>
        <taxon>Pseudomonadati</taxon>
        <taxon>Bacteroidota</taxon>
        <taxon>Saprospiria</taxon>
        <taxon>Saprospirales</taxon>
        <taxon>Lewinellaceae</taxon>
        <taxon>Flavilitoribacter</taxon>
    </lineage>
</organism>
<name>A0A2D0N3X0_FLAN2</name>
<dbReference type="Pfam" id="PF03372">
    <property type="entry name" value="Exo_endo_phos"/>
    <property type="match status" value="1"/>
</dbReference>